<dbReference type="AlphaFoldDB" id="A0A8H3HTL7"/>
<evidence type="ECO:0000256" key="1">
    <source>
        <dbReference type="SAM" id="MobiDB-lite"/>
    </source>
</evidence>
<feature type="compositionally biased region" description="Polar residues" evidence="1">
    <location>
        <begin position="91"/>
        <end position="103"/>
    </location>
</feature>
<protein>
    <submittedName>
        <fullName evidence="2">Uncharacterized protein</fullName>
    </submittedName>
</protein>
<organism evidence="2 3">
    <name type="scientific">Rhizoctonia solani</name>
    <dbReference type="NCBI Taxonomy" id="456999"/>
    <lineage>
        <taxon>Eukaryota</taxon>
        <taxon>Fungi</taxon>
        <taxon>Dikarya</taxon>
        <taxon>Basidiomycota</taxon>
        <taxon>Agaricomycotina</taxon>
        <taxon>Agaricomycetes</taxon>
        <taxon>Cantharellales</taxon>
        <taxon>Ceratobasidiaceae</taxon>
        <taxon>Rhizoctonia</taxon>
    </lineage>
</organism>
<reference evidence="2" key="1">
    <citation type="submission" date="2021-01" db="EMBL/GenBank/DDBJ databases">
        <authorList>
            <person name="Kaushik A."/>
        </authorList>
    </citation>
    <scope>NUCLEOTIDE SEQUENCE</scope>
    <source>
        <strain evidence="2">Type strain: AG8-Rh-89/</strain>
    </source>
</reference>
<accession>A0A8H3HTL7</accession>
<gene>
    <name evidence="2" type="ORF">RDB_LOCUS137162</name>
</gene>
<proteinExistence type="predicted"/>
<evidence type="ECO:0000313" key="2">
    <source>
        <dbReference type="EMBL" id="CAE6534448.1"/>
    </source>
</evidence>
<dbReference type="Proteomes" id="UP000663850">
    <property type="component" value="Unassembled WGS sequence"/>
</dbReference>
<feature type="compositionally biased region" description="Low complexity" evidence="1">
    <location>
        <begin position="32"/>
        <end position="56"/>
    </location>
</feature>
<evidence type="ECO:0000313" key="3">
    <source>
        <dbReference type="Proteomes" id="UP000663850"/>
    </source>
</evidence>
<name>A0A8H3HTL7_9AGAM</name>
<feature type="region of interest" description="Disordered" evidence="1">
    <location>
        <begin position="18"/>
        <end position="113"/>
    </location>
</feature>
<sequence length="215" mass="23461">MYLVSSISNQVFAVDYGSGARRGGSRVLPGPTSRATTTTTRLVSSFSSSSNSHSATIMESKDRRTMYAARQHTLHSSDRRKSKSVWAPKSQGGSRPGSQFSSIDDSDDHVDYATHPDRLHDEWDCPCCTAEANARAIPAPRNVSLAEVIQIKSGRKKKGPEGDFEMVPRPGEVLVLDEDQDELYAGWEDVSMGALRDASNVARLPVSYAAALSRR</sequence>
<dbReference type="EMBL" id="CAJMWZ010007211">
    <property type="protein sequence ID" value="CAE6534448.1"/>
    <property type="molecule type" value="Genomic_DNA"/>
</dbReference>
<comment type="caution">
    <text evidence="2">The sequence shown here is derived from an EMBL/GenBank/DDBJ whole genome shotgun (WGS) entry which is preliminary data.</text>
</comment>